<feature type="domain" description="HTH myb-type" evidence="10">
    <location>
        <begin position="36"/>
        <end position="88"/>
    </location>
</feature>
<keyword evidence="7" id="KW-0539">Nucleus</keyword>
<dbReference type="FunFam" id="1.10.10.60:FF:000001">
    <property type="entry name" value="MYB-related transcription factor"/>
    <property type="match status" value="1"/>
</dbReference>
<evidence type="ECO:0000256" key="4">
    <source>
        <dbReference type="ARBA" id="ARBA00023125"/>
    </source>
</evidence>
<dbReference type="CDD" id="cd00167">
    <property type="entry name" value="SANT"/>
    <property type="match status" value="2"/>
</dbReference>
<feature type="region of interest" description="Disordered" evidence="8">
    <location>
        <begin position="1"/>
        <end position="40"/>
    </location>
</feature>
<proteinExistence type="predicted"/>
<dbReference type="PANTHER" id="PTHR47995:SF18">
    <property type="entry name" value="TRANSCRIPTION FACTOR MYB65"/>
    <property type="match status" value="1"/>
</dbReference>
<evidence type="ECO:0000259" key="9">
    <source>
        <dbReference type="PROSITE" id="PS50090"/>
    </source>
</evidence>
<dbReference type="InterPro" id="IPR009057">
    <property type="entry name" value="Homeodomain-like_sf"/>
</dbReference>
<keyword evidence="12" id="KW-1185">Reference proteome</keyword>
<dbReference type="InterPro" id="IPR017930">
    <property type="entry name" value="Myb_dom"/>
</dbReference>
<dbReference type="Gene3D" id="1.10.10.60">
    <property type="entry name" value="Homeodomain-like"/>
    <property type="match status" value="2"/>
</dbReference>
<dbReference type="PROSITE" id="PS50090">
    <property type="entry name" value="MYB_LIKE"/>
    <property type="match status" value="2"/>
</dbReference>
<evidence type="ECO:0000313" key="12">
    <source>
        <dbReference type="Proteomes" id="UP001454036"/>
    </source>
</evidence>
<dbReference type="GO" id="GO:0005634">
    <property type="term" value="C:nucleus"/>
    <property type="evidence" value="ECO:0007669"/>
    <property type="project" value="UniProtKB-SubCell"/>
</dbReference>
<keyword evidence="2" id="KW-0677">Repeat</keyword>
<dbReference type="GO" id="GO:0003677">
    <property type="term" value="F:DNA binding"/>
    <property type="evidence" value="ECO:0007669"/>
    <property type="project" value="UniProtKB-KW"/>
</dbReference>
<dbReference type="SMART" id="SM00717">
    <property type="entry name" value="SANT"/>
    <property type="match status" value="2"/>
</dbReference>
<keyword evidence="3" id="KW-0805">Transcription regulation</keyword>
<dbReference type="FunFam" id="1.10.10.60:FF:000404">
    <property type="entry name" value="Transcription factor MYB97"/>
    <property type="match status" value="1"/>
</dbReference>
<evidence type="ECO:0000256" key="6">
    <source>
        <dbReference type="ARBA" id="ARBA00023163"/>
    </source>
</evidence>
<dbReference type="GO" id="GO:0090406">
    <property type="term" value="C:pollen tube"/>
    <property type="evidence" value="ECO:0007669"/>
    <property type="project" value="UniProtKB-ARBA"/>
</dbReference>
<dbReference type="GO" id="GO:0048235">
    <property type="term" value="P:pollen sperm cell differentiation"/>
    <property type="evidence" value="ECO:0007669"/>
    <property type="project" value="UniProtKB-ARBA"/>
</dbReference>
<feature type="region of interest" description="Disordered" evidence="8">
    <location>
        <begin position="382"/>
        <end position="404"/>
    </location>
</feature>
<dbReference type="Pfam" id="PF00249">
    <property type="entry name" value="Myb_DNA-binding"/>
    <property type="match status" value="2"/>
</dbReference>
<sequence>MGLNSCRTNESDDEVLSPDSPIIGEGGSSGGNSSGGAILKKGPWTSAEDAMLVEYVKKHGEGNWNAVQKHSDLSRCGKSCRLRWANHLRPNLKKGSFTAEEERLIIELHAKMGNKWARMAAHLPGRTDNEIKNYWNTRIKRRHRAGLPLYPPELCAQAFQENQQNLNDDGLNTEDNGFDPLQTNIYGIPDFMFGNTSTTQPFLPYMPPLPEFSPASPLMKGLGSPQLYGFVPSVRPCQKRFREPERLLSQYGGGMLSQYDRHQDDICRSSSSQLHNICFANPSSITENLSPFGANQGRQPLSTGNFSASKPMIGAVKSELPSLQYPDTTLDEWSANPFLPPLESVDSFIQTRPPIPTQSDCPSPRSSGLLEALVYEAKALTGTKDHPSERSSNSSVVTPEELTDCSPFKMSSTEHEDYTQSNSTFGKSSASIFSDWTPISAKKCLQEENLSPDGFSGGNLKSESMDYSWNFDDGEKKESTEVNYSRPDAILGSCWLGHTTSCSKGQGIITADIAELLGDDLSNDFRNTATGTSTPVNCFGFGSCSWNTTRLSNV</sequence>
<gene>
    <name evidence="11" type="ORF">LIER_01955</name>
</gene>
<protein>
    <submittedName>
        <fullName evidence="11">DNA-binding transcription factor</fullName>
    </submittedName>
</protein>
<keyword evidence="4 11" id="KW-0238">DNA-binding</keyword>
<keyword evidence="6" id="KW-0804">Transcription</keyword>
<evidence type="ECO:0000256" key="3">
    <source>
        <dbReference type="ARBA" id="ARBA00023015"/>
    </source>
</evidence>
<accession>A0AAV3NNW4</accession>
<dbReference type="PROSITE" id="PS51294">
    <property type="entry name" value="HTH_MYB"/>
    <property type="match status" value="2"/>
</dbReference>
<evidence type="ECO:0000256" key="7">
    <source>
        <dbReference type="ARBA" id="ARBA00023242"/>
    </source>
</evidence>
<dbReference type="SUPFAM" id="SSF46689">
    <property type="entry name" value="Homeodomain-like"/>
    <property type="match status" value="1"/>
</dbReference>
<feature type="domain" description="HTH myb-type" evidence="10">
    <location>
        <begin position="89"/>
        <end position="143"/>
    </location>
</feature>
<feature type="domain" description="Myb-like" evidence="9">
    <location>
        <begin position="36"/>
        <end position="88"/>
    </location>
</feature>
<evidence type="ECO:0000256" key="2">
    <source>
        <dbReference type="ARBA" id="ARBA00022737"/>
    </source>
</evidence>
<keyword evidence="5" id="KW-0010">Activator</keyword>
<dbReference type="Proteomes" id="UP001454036">
    <property type="component" value="Unassembled WGS sequence"/>
</dbReference>
<reference evidence="11 12" key="1">
    <citation type="submission" date="2024-01" db="EMBL/GenBank/DDBJ databases">
        <title>The complete chloroplast genome sequence of Lithospermum erythrorhizon: insights into the phylogenetic relationship among Boraginaceae species and the maternal lineages of purple gromwells.</title>
        <authorList>
            <person name="Okada T."/>
            <person name="Watanabe K."/>
        </authorList>
    </citation>
    <scope>NUCLEOTIDE SEQUENCE [LARGE SCALE GENOMIC DNA]</scope>
</reference>
<dbReference type="EMBL" id="BAABME010000202">
    <property type="protein sequence ID" value="GAA0140648.1"/>
    <property type="molecule type" value="Genomic_DNA"/>
</dbReference>
<evidence type="ECO:0000259" key="10">
    <source>
        <dbReference type="PROSITE" id="PS51294"/>
    </source>
</evidence>
<organism evidence="11 12">
    <name type="scientific">Lithospermum erythrorhizon</name>
    <name type="common">Purple gromwell</name>
    <name type="synonym">Lithospermum officinale var. erythrorhizon</name>
    <dbReference type="NCBI Taxonomy" id="34254"/>
    <lineage>
        <taxon>Eukaryota</taxon>
        <taxon>Viridiplantae</taxon>
        <taxon>Streptophyta</taxon>
        <taxon>Embryophyta</taxon>
        <taxon>Tracheophyta</taxon>
        <taxon>Spermatophyta</taxon>
        <taxon>Magnoliopsida</taxon>
        <taxon>eudicotyledons</taxon>
        <taxon>Gunneridae</taxon>
        <taxon>Pentapetalae</taxon>
        <taxon>asterids</taxon>
        <taxon>lamiids</taxon>
        <taxon>Boraginales</taxon>
        <taxon>Boraginaceae</taxon>
        <taxon>Boraginoideae</taxon>
        <taxon>Lithospermeae</taxon>
        <taxon>Lithospermum</taxon>
    </lineage>
</organism>
<dbReference type="GO" id="GO:0003700">
    <property type="term" value="F:DNA-binding transcription factor activity"/>
    <property type="evidence" value="ECO:0007669"/>
    <property type="project" value="UniProtKB-ARBA"/>
</dbReference>
<name>A0AAV3NNW4_LITER</name>
<dbReference type="AlphaFoldDB" id="A0AAV3NNW4"/>
<dbReference type="PANTHER" id="PTHR47995">
    <property type="entry name" value="TRANSCRIPTION FACTOR MYB33-RELATED"/>
    <property type="match status" value="1"/>
</dbReference>
<evidence type="ECO:0000256" key="1">
    <source>
        <dbReference type="ARBA" id="ARBA00004123"/>
    </source>
</evidence>
<feature type="domain" description="Myb-like" evidence="9">
    <location>
        <begin position="89"/>
        <end position="139"/>
    </location>
</feature>
<comment type="subcellular location">
    <subcellularLocation>
        <location evidence="1">Nucleus</location>
    </subcellularLocation>
</comment>
<feature type="compositionally biased region" description="Gly residues" evidence="8">
    <location>
        <begin position="24"/>
        <end position="34"/>
    </location>
</feature>
<dbReference type="GO" id="GO:0080092">
    <property type="term" value="P:regulation of pollen tube growth"/>
    <property type="evidence" value="ECO:0007669"/>
    <property type="project" value="UniProtKB-ARBA"/>
</dbReference>
<evidence type="ECO:0000313" key="11">
    <source>
        <dbReference type="EMBL" id="GAA0140648.1"/>
    </source>
</evidence>
<evidence type="ECO:0000256" key="8">
    <source>
        <dbReference type="SAM" id="MobiDB-lite"/>
    </source>
</evidence>
<dbReference type="InterPro" id="IPR001005">
    <property type="entry name" value="SANT/Myb"/>
</dbReference>
<comment type="caution">
    <text evidence="11">The sequence shown here is derived from an EMBL/GenBank/DDBJ whole genome shotgun (WGS) entry which is preliminary data.</text>
</comment>
<evidence type="ECO:0000256" key="5">
    <source>
        <dbReference type="ARBA" id="ARBA00023159"/>
    </source>
</evidence>